<name>A0ABY1L1X1_9FLAO</name>
<dbReference type="RefSeq" id="WP_076457012.1">
    <property type="nucleotide sequence ID" value="NZ_FTOB01000010.1"/>
</dbReference>
<dbReference type="InterPro" id="IPR029475">
    <property type="entry name" value="DUF6807"/>
</dbReference>
<evidence type="ECO:0000313" key="1">
    <source>
        <dbReference type="EMBL" id="SIT09887.1"/>
    </source>
</evidence>
<reference evidence="1 2" key="1">
    <citation type="submission" date="2017-01" db="EMBL/GenBank/DDBJ databases">
        <authorList>
            <person name="Varghese N."/>
            <person name="Submissions S."/>
        </authorList>
    </citation>
    <scope>NUCLEOTIDE SEQUENCE [LARGE SCALE GENOMIC DNA]</scope>
    <source>
        <strain evidence="1 2">DSM 2061</strain>
    </source>
</reference>
<sequence>MRTIALFLFISTFWSCSTKNSIRFTVEKDDGIFLTQPVGFDLTKAQEAQIDIEKAMVLFQEGKEDMEIPFQVDHEQHKIWFVPVTEKNNDGPLSYRLENGLSSVKSESGISEQKRNGSLQLGFQNKPAVSYRYEMTYPPNGVDSIFKKSGYIHPIITPKGDTLTRIQPNDHYHHYGLWGPWTHTQVDGERVDFWNLGEGMGTVLFKEFKNEESGDVYASFTAGQEHIDLKTKEEPQIALNEDLQVRLWNLNRPDRYMFDYKSEFSTPLQNGILFEAYRYGGGLGLRFNERWKADNCTVLTSEGNDRLTADGTNARWCIVSGESADGKGTNGILFMSHPKNRNHPEPMRIWPIDANGGRGDMFFEFCPIRHEEWKIEPNKKYELNYRMVVFDGTLQAGEAEAYWQLFAQQPKTDIINN</sequence>
<dbReference type="Proteomes" id="UP000185728">
    <property type="component" value="Unassembled WGS sequence"/>
</dbReference>
<comment type="caution">
    <text evidence="1">The sequence shown here is derived from an EMBL/GenBank/DDBJ whole genome shotgun (WGS) entry which is preliminary data.</text>
</comment>
<dbReference type="EMBL" id="FTOB01000010">
    <property type="protein sequence ID" value="SIT09887.1"/>
    <property type="molecule type" value="Genomic_DNA"/>
</dbReference>
<evidence type="ECO:0000313" key="2">
    <source>
        <dbReference type="Proteomes" id="UP000185728"/>
    </source>
</evidence>
<accession>A0ABY1L1X1</accession>
<protein>
    <submittedName>
        <fullName evidence="1">Methane oxygenase PmoA</fullName>
    </submittedName>
</protein>
<proteinExistence type="predicted"/>
<gene>
    <name evidence="1" type="ORF">SAMN05421766_11013</name>
</gene>
<dbReference type="Pfam" id="PF14100">
    <property type="entry name" value="DUF6807"/>
    <property type="match status" value="1"/>
</dbReference>
<keyword evidence="2" id="KW-1185">Reference proteome</keyword>
<organism evidence="1 2">
    <name type="scientific">Zobellia uliginosa</name>
    <dbReference type="NCBI Taxonomy" id="143224"/>
    <lineage>
        <taxon>Bacteria</taxon>
        <taxon>Pseudomonadati</taxon>
        <taxon>Bacteroidota</taxon>
        <taxon>Flavobacteriia</taxon>
        <taxon>Flavobacteriales</taxon>
        <taxon>Flavobacteriaceae</taxon>
        <taxon>Zobellia</taxon>
    </lineage>
</organism>